<comment type="similarity">
    <text evidence="1">Belongs to the UDP-glycosyltransferase family.</text>
</comment>
<proteinExistence type="inferred from homology"/>
<evidence type="ECO:0000313" key="2">
    <source>
        <dbReference type="EMBL" id="RZB46315.1"/>
    </source>
</evidence>
<accession>A0A445FBV4</accession>
<keyword evidence="3" id="KW-1185">Reference proteome</keyword>
<keyword evidence="2" id="KW-0808">Transferase</keyword>
<sequence length="253" mass="27954">MVKPSSKICSNFNKGHINPLFRIAKLLHLRGFHITFVNTEYNHKCLLNSRGPKALEGLQDFHFETIPDGLPLTDEDADVTQDIVSLCKSVRENMLIPFHELLARLHDSDTAGLIPPVTCLVSDVGMAFTIHAAEELALPIVLFPSASAGSLLSCLHLRALIDKGLIPLKDESYLTNVYWKQKLTGSNLWKENTEGHGWLESEEPKSVHSVVYVNFGSITVLSPEQLLEFARGLANSKRPFCGSLGRALSLAVQ</sequence>
<dbReference type="Proteomes" id="UP000289340">
    <property type="component" value="Chromosome 19"/>
</dbReference>
<gene>
    <name evidence="2" type="ORF">D0Y65_050371</name>
</gene>
<dbReference type="GO" id="GO:0080043">
    <property type="term" value="F:quercetin 3-O-glucosyltransferase activity"/>
    <property type="evidence" value="ECO:0007669"/>
    <property type="project" value="TreeGrafter"/>
</dbReference>
<dbReference type="SUPFAM" id="SSF53756">
    <property type="entry name" value="UDP-Glycosyltransferase/glycogen phosphorylase"/>
    <property type="match status" value="1"/>
</dbReference>
<comment type="caution">
    <text evidence="2">The sequence shown here is derived from an EMBL/GenBank/DDBJ whole genome shotgun (WGS) entry which is preliminary data.</text>
</comment>
<protein>
    <submittedName>
        <fullName evidence="2">7-deoxyloganetin glucosyltransferase</fullName>
    </submittedName>
</protein>
<evidence type="ECO:0000313" key="3">
    <source>
        <dbReference type="Proteomes" id="UP000289340"/>
    </source>
</evidence>
<dbReference type="PANTHER" id="PTHR11926:SF1188">
    <property type="entry name" value="FAMILY PROTEIN, PUTATIVE-RELATED"/>
    <property type="match status" value="1"/>
</dbReference>
<dbReference type="AlphaFoldDB" id="A0A445FBV4"/>
<organism evidence="2 3">
    <name type="scientific">Glycine soja</name>
    <name type="common">Wild soybean</name>
    <dbReference type="NCBI Taxonomy" id="3848"/>
    <lineage>
        <taxon>Eukaryota</taxon>
        <taxon>Viridiplantae</taxon>
        <taxon>Streptophyta</taxon>
        <taxon>Embryophyta</taxon>
        <taxon>Tracheophyta</taxon>
        <taxon>Spermatophyta</taxon>
        <taxon>Magnoliopsida</taxon>
        <taxon>eudicotyledons</taxon>
        <taxon>Gunneridae</taxon>
        <taxon>Pentapetalae</taxon>
        <taxon>rosids</taxon>
        <taxon>fabids</taxon>
        <taxon>Fabales</taxon>
        <taxon>Fabaceae</taxon>
        <taxon>Papilionoideae</taxon>
        <taxon>50 kb inversion clade</taxon>
        <taxon>NPAAA clade</taxon>
        <taxon>indigoferoid/millettioid clade</taxon>
        <taxon>Phaseoleae</taxon>
        <taxon>Glycine</taxon>
        <taxon>Glycine subgen. Soja</taxon>
    </lineage>
</organism>
<dbReference type="Gene3D" id="3.40.50.2000">
    <property type="entry name" value="Glycogen Phosphorylase B"/>
    <property type="match status" value="2"/>
</dbReference>
<dbReference type="PANTHER" id="PTHR11926">
    <property type="entry name" value="GLUCOSYL/GLUCURONOSYL TRANSFERASES"/>
    <property type="match status" value="1"/>
</dbReference>
<reference evidence="2 3" key="1">
    <citation type="submission" date="2018-09" db="EMBL/GenBank/DDBJ databases">
        <title>A high-quality reference genome of wild soybean provides a powerful tool to mine soybean genomes.</title>
        <authorList>
            <person name="Xie M."/>
            <person name="Chung C.Y.L."/>
            <person name="Li M.-W."/>
            <person name="Wong F.-L."/>
            <person name="Chan T.-F."/>
            <person name="Lam H.-M."/>
        </authorList>
    </citation>
    <scope>NUCLEOTIDE SEQUENCE [LARGE SCALE GENOMIC DNA]</scope>
    <source>
        <strain evidence="3">cv. W05</strain>
        <tissue evidence="2">Hypocotyl of etiolated seedlings</tissue>
    </source>
</reference>
<name>A0A445FBV4_GLYSO</name>
<evidence type="ECO:0000256" key="1">
    <source>
        <dbReference type="ARBA" id="ARBA00009995"/>
    </source>
</evidence>
<dbReference type="EMBL" id="QZWG01000019">
    <property type="protein sequence ID" value="RZB46315.1"/>
    <property type="molecule type" value="Genomic_DNA"/>
</dbReference>
<dbReference type="GO" id="GO:0080044">
    <property type="term" value="F:quercetin 7-O-glucosyltransferase activity"/>
    <property type="evidence" value="ECO:0007669"/>
    <property type="project" value="TreeGrafter"/>
</dbReference>